<evidence type="ECO:0000259" key="2">
    <source>
        <dbReference type="PROSITE" id="PS51831"/>
    </source>
</evidence>
<dbReference type="PANTHER" id="PTHR11373:SF40">
    <property type="entry name" value="DEOXYGUANOSINETRIPHOSPHATE TRIPHOSPHOHYDROLASE-LIKE PROTEIN 2"/>
    <property type="match status" value="1"/>
</dbReference>
<dbReference type="Proteomes" id="UP000027616">
    <property type="component" value="Chromosome I"/>
</dbReference>
<dbReference type="GO" id="GO:0008832">
    <property type="term" value="F:dGTPase activity"/>
    <property type="evidence" value="ECO:0007669"/>
    <property type="project" value="UniProtKB-EC"/>
</dbReference>
<evidence type="ECO:0000313" key="4">
    <source>
        <dbReference type="Proteomes" id="UP000027616"/>
    </source>
</evidence>
<dbReference type="NCBIfam" id="TIGR01353">
    <property type="entry name" value="dGTP_triPase"/>
    <property type="match status" value="1"/>
</dbReference>
<gene>
    <name evidence="3" type="ORF">BN938_0362</name>
</gene>
<dbReference type="Pfam" id="PF01966">
    <property type="entry name" value="HD"/>
    <property type="match status" value="1"/>
</dbReference>
<organism evidence="3 4">
    <name type="scientific">Mucinivorans hirudinis</name>
    <dbReference type="NCBI Taxonomy" id="1433126"/>
    <lineage>
        <taxon>Bacteria</taxon>
        <taxon>Pseudomonadati</taxon>
        <taxon>Bacteroidota</taxon>
        <taxon>Bacteroidia</taxon>
        <taxon>Bacteroidales</taxon>
        <taxon>Rikenellaceae</taxon>
        <taxon>Mucinivorans</taxon>
    </lineage>
</organism>
<name>A0A060R6C1_9BACT</name>
<dbReference type="AlphaFoldDB" id="A0A060R6C1"/>
<proteinExistence type="predicted"/>
<dbReference type="CDD" id="cd00077">
    <property type="entry name" value="HDc"/>
    <property type="match status" value="1"/>
</dbReference>
<dbReference type="InterPro" id="IPR006261">
    <property type="entry name" value="dGTPase"/>
</dbReference>
<dbReference type="SUPFAM" id="SSF109604">
    <property type="entry name" value="HD-domain/PDEase-like"/>
    <property type="match status" value="1"/>
</dbReference>
<dbReference type="eggNOG" id="COG0232">
    <property type="taxonomic scope" value="Bacteria"/>
</dbReference>
<dbReference type="InterPro" id="IPR003607">
    <property type="entry name" value="HD/PDEase_dom"/>
</dbReference>
<dbReference type="STRING" id="1433126.BN938_0362"/>
<dbReference type="HOGENOM" id="CLU_028163_0_0_10"/>
<dbReference type="GO" id="GO:0006203">
    <property type="term" value="P:dGTP catabolic process"/>
    <property type="evidence" value="ECO:0007669"/>
    <property type="project" value="TreeGrafter"/>
</dbReference>
<evidence type="ECO:0000313" key="3">
    <source>
        <dbReference type="EMBL" id="CDN30467.1"/>
    </source>
</evidence>
<keyword evidence="4" id="KW-1185">Reference proteome</keyword>
<dbReference type="InterPro" id="IPR006674">
    <property type="entry name" value="HD_domain"/>
</dbReference>
<feature type="domain" description="HD" evidence="2">
    <location>
        <begin position="73"/>
        <end position="226"/>
    </location>
</feature>
<dbReference type="SMART" id="SM00471">
    <property type="entry name" value="HDc"/>
    <property type="match status" value="1"/>
</dbReference>
<dbReference type="InterPro" id="IPR026875">
    <property type="entry name" value="PHydrolase_assoc_dom"/>
</dbReference>
<dbReference type="OrthoDB" id="9803619at2"/>
<reference evidence="3 4" key="1">
    <citation type="journal article" date="2015" name="Genome Announc.">
        <title>Complete Genome Sequence of the Novel Leech Symbiont Mucinivorans hirudinis M3T.</title>
        <authorList>
            <person name="Nelson M.C."/>
            <person name="Bomar L."/>
            <person name="Graf J."/>
        </authorList>
    </citation>
    <scope>NUCLEOTIDE SEQUENCE [LARGE SCALE GENOMIC DNA]</scope>
    <source>
        <strain evidence="4">M3</strain>
    </source>
</reference>
<accession>A0A060R6C1</accession>
<protein>
    <submittedName>
        <fullName evidence="3">Deoxyguanosinetriphosphate triphosphohydrolase</fullName>
        <ecNumber evidence="3">3.1.5.1</ecNumber>
    </submittedName>
</protein>
<dbReference type="PATRIC" id="fig|1433126.3.peg.359"/>
<dbReference type="Gene3D" id="1.10.3210.10">
    <property type="entry name" value="Hypothetical protein af1432"/>
    <property type="match status" value="1"/>
</dbReference>
<dbReference type="InterPro" id="IPR050135">
    <property type="entry name" value="dGTPase-like"/>
</dbReference>
<dbReference type="PANTHER" id="PTHR11373">
    <property type="entry name" value="DEOXYNUCLEOSIDE TRIPHOSPHATE TRIPHOSPHOHYDROLASE"/>
    <property type="match status" value="1"/>
</dbReference>
<dbReference type="EC" id="3.1.5.1" evidence="3"/>
<evidence type="ECO:0000256" key="1">
    <source>
        <dbReference type="ARBA" id="ARBA00022801"/>
    </source>
</evidence>
<dbReference type="KEGG" id="rbc:BN938_0362"/>
<dbReference type="EMBL" id="HG934468">
    <property type="protein sequence ID" value="CDN30467.1"/>
    <property type="molecule type" value="Genomic_DNA"/>
</dbReference>
<sequence>MNFNAEDIKEIKRQDKLIHTAKISEREHGLKGYHTRNPYQRDYARILYSAAFRRLQGKMQILGIETSAFFRNRLTHSLEVAQIAKGIRWQLDKDCYKRDTTLNDMFLLDAAALAHDIGHPAFGHKGERVLNELLSPMEMCFEGNAQNYRVLRSLEKKDPEFTGLNLSYRTLLAINKYIVKEAPGIKKFMYAEDYDMLETFRKANQLTNVRTLDVQIIELADDIAYAVHDLEDALSQGYFTIDEILYEMQIKDHSIAKFSDEERESAAREMSMLVKKAQNKANKSSSHNNLQEYSQVFRKTLISMLTNYFICDTALKTIDESEAIEHGTIAGNRELTLYKSKPLCKILAKKIFKGVTRHPNIALYEERGAKVIKSLFELYTDMNANKNGQLLSPDYRPKIEVGDTDDIKMKKFARTASDYIAGMMDTYAIDTYESLFATPFSSICISDKCSK</sequence>
<dbReference type="PROSITE" id="PS51831">
    <property type="entry name" value="HD"/>
    <property type="match status" value="1"/>
</dbReference>
<keyword evidence="1 3" id="KW-0378">Hydrolase</keyword>
<dbReference type="Pfam" id="PF13286">
    <property type="entry name" value="HD_assoc"/>
    <property type="match status" value="1"/>
</dbReference>